<dbReference type="CDD" id="cd03784">
    <property type="entry name" value="GT1_Gtf-like"/>
    <property type="match status" value="1"/>
</dbReference>
<sequence>MKKTVILYPMPGMGHLVPMVELAKLYILHNFSVTVVLMNSPNKHPSLDAFVSRVSSTHPSISFHQLPPPPLSSLPDPADDPLARFLDDVRLNNPQLRHFLAAHSRISDVRAIVLDFFCTDALDITVELRLPSYFFFSSAACDLVVILHLPNTHSASDLNIKDLGDAPIYFPGLPPIPASHLPENTNDRNSHACKRMLNVSARLLDGDGILINTFESLEAQAVKVLRDGANFSGCRMPPVYCIGPLVADGSRDERSGTVEKADCLVWLDSQPRGSVVFLCFGSMGTFPIEQLKEIAIGLEKSDQRFLWVVREPRTKNGGPQVEPELDALLPEGFIERTKDRGVVVKSWAPQVEVLNHKAVGGFVTHCGWNSTLEAITAGVAMVAWPLYAEQRMNKVFLMELMKLAVAMEGYDKDLVAAEEVEAKVRWLMKSDGGRELRERAAAMKESAAEAWREGGSSYRAWLEVVETFDARK</sequence>
<dbReference type="Proteomes" id="UP001327560">
    <property type="component" value="Chromosome 8"/>
</dbReference>
<dbReference type="PANTHER" id="PTHR48048:SF89">
    <property type="entry name" value="GLYCOSYLTRANSFERASE"/>
    <property type="match status" value="1"/>
</dbReference>
<dbReference type="SUPFAM" id="SSF53756">
    <property type="entry name" value="UDP-Glycosyltransferase/glycogen phosphorylase"/>
    <property type="match status" value="1"/>
</dbReference>
<protein>
    <submittedName>
        <fullName evidence="2">Uncharacterized protein</fullName>
    </submittedName>
</protein>
<dbReference type="PANTHER" id="PTHR48048">
    <property type="entry name" value="GLYCOSYLTRANSFERASE"/>
    <property type="match status" value="1"/>
</dbReference>
<dbReference type="EMBL" id="CP136897">
    <property type="protein sequence ID" value="WOL17458.1"/>
    <property type="molecule type" value="Genomic_DNA"/>
</dbReference>
<organism evidence="2 3">
    <name type="scientific">Canna indica</name>
    <name type="common">Indian-shot</name>
    <dbReference type="NCBI Taxonomy" id="4628"/>
    <lineage>
        <taxon>Eukaryota</taxon>
        <taxon>Viridiplantae</taxon>
        <taxon>Streptophyta</taxon>
        <taxon>Embryophyta</taxon>
        <taxon>Tracheophyta</taxon>
        <taxon>Spermatophyta</taxon>
        <taxon>Magnoliopsida</taxon>
        <taxon>Liliopsida</taxon>
        <taxon>Zingiberales</taxon>
        <taxon>Cannaceae</taxon>
        <taxon>Canna</taxon>
    </lineage>
</organism>
<keyword evidence="1" id="KW-0808">Transferase</keyword>
<reference evidence="2 3" key="1">
    <citation type="submission" date="2023-10" db="EMBL/GenBank/DDBJ databases">
        <title>Chromosome-scale genome assembly provides insights into flower coloration mechanisms of Canna indica.</title>
        <authorList>
            <person name="Li C."/>
        </authorList>
    </citation>
    <scope>NUCLEOTIDE SEQUENCE [LARGE SCALE GENOMIC DNA]</scope>
    <source>
        <tissue evidence="2">Flower</tissue>
    </source>
</reference>
<dbReference type="FunFam" id="3.40.50.2000:FF:000020">
    <property type="entry name" value="Glycosyltransferase"/>
    <property type="match status" value="1"/>
</dbReference>
<gene>
    <name evidence="2" type="ORF">Cni_G26250</name>
</gene>
<proteinExistence type="predicted"/>
<accession>A0AAQ3QQ34</accession>
<dbReference type="InterPro" id="IPR002213">
    <property type="entry name" value="UDP_glucos_trans"/>
</dbReference>
<evidence type="ECO:0000256" key="1">
    <source>
        <dbReference type="ARBA" id="ARBA00022679"/>
    </source>
</evidence>
<dbReference type="Pfam" id="PF00201">
    <property type="entry name" value="UDPGT"/>
    <property type="match status" value="1"/>
</dbReference>
<evidence type="ECO:0000313" key="2">
    <source>
        <dbReference type="EMBL" id="WOL17458.1"/>
    </source>
</evidence>
<dbReference type="GO" id="GO:0035251">
    <property type="term" value="F:UDP-glucosyltransferase activity"/>
    <property type="evidence" value="ECO:0007669"/>
    <property type="project" value="InterPro"/>
</dbReference>
<dbReference type="InterPro" id="IPR050481">
    <property type="entry name" value="UDP-glycosyltransf_plant"/>
</dbReference>
<dbReference type="Gene3D" id="3.40.50.2000">
    <property type="entry name" value="Glycogen Phosphorylase B"/>
    <property type="match status" value="2"/>
</dbReference>
<evidence type="ECO:0000313" key="3">
    <source>
        <dbReference type="Proteomes" id="UP001327560"/>
    </source>
</evidence>
<keyword evidence="3" id="KW-1185">Reference proteome</keyword>
<name>A0AAQ3QQ34_9LILI</name>
<dbReference type="AlphaFoldDB" id="A0AAQ3QQ34"/>